<accession>W0F6Q7</accession>
<dbReference type="EMBL" id="CP007035">
    <property type="protein sequence ID" value="AHF17061.1"/>
    <property type="molecule type" value="Genomic_DNA"/>
</dbReference>
<sequence length="474" mass="50833">MDNNEVPDRGLPGKVIDSVKIHDNGKISDSLKTDSTKIKDSLLRSDSIRIADSTRIADSLAKVNNPGSGGSGGSGTPAAPPPPPITNGRIITVGIGAGDLSIDGNNFVVNGAKYNFQNGDIVQIKGGLYSSITIKNVTVPNGIRVTFSNSGLVTLNGGGWLRLSNLNNVTVSGAGTSPTDRGFAFTNSAYRAVELSGSINNFTLQNMLFKNIGDYVIYYNDLDKLVYDGSAQSYRSNIAFLNLDGENINTFINLPGDISNSNFTGLLRNVEVGHISCINSPGIGIVVSLGACEDYNVHDNLINNINSQNDNHNGIFMLSGNGKFYNNTVKNHQGNAIRAWLYSVSSPKTVEIYNNIVYNSRKYSAFEVQVPPYVKASPLFKPANAKVYNNTAGQMNTSLSSFPGRLLDLYNTYGTLEFYNNLAFANNDAELINDMSDTKITVNSNNFYKAALGDAVVNSTNLNSKIPGVGAVIN</sequence>
<name>W0F6Q7_9BACT</name>
<keyword evidence="3" id="KW-1185">Reference proteome</keyword>
<dbReference type="SUPFAM" id="SSF51126">
    <property type="entry name" value="Pectin lyase-like"/>
    <property type="match status" value="1"/>
</dbReference>
<dbReference type="HOGENOM" id="CLU_606669_0_0_10"/>
<proteinExistence type="predicted"/>
<reference evidence="2 3" key="1">
    <citation type="submission" date="2013-12" db="EMBL/GenBank/DDBJ databases">
        <authorList>
            <consortium name="DOE Joint Genome Institute"/>
            <person name="Eisen J."/>
            <person name="Huntemann M."/>
            <person name="Han J."/>
            <person name="Chen A."/>
            <person name="Kyrpides N."/>
            <person name="Mavromatis K."/>
            <person name="Markowitz V."/>
            <person name="Palaniappan K."/>
            <person name="Ivanova N."/>
            <person name="Schaumberg A."/>
            <person name="Pati A."/>
            <person name="Liolios K."/>
            <person name="Nordberg H.P."/>
            <person name="Cantor M.N."/>
            <person name="Hua S.X."/>
            <person name="Woyke T."/>
        </authorList>
    </citation>
    <scope>NUCLEOTIDE SEQUENCE [LARGE SCALE GENOMIC DNA]</scope>
    <source>
        <strain evidence="3">DSM 19437</strain>
    </source>
</reference>
<dbReference type="Gene3D" id="2.160.20.10">
    <property type="entry name" value="Single-stranded right-handed beta-helix, Pectin lyase-like"/>
    <property type="match status" value="1"/>
</dbReference>
<evidence type="ECO:0008006" key="4">
    <source>
        <dbReference type="Google" id="ProtNLM"/>
    </source>
</evidence>
<dbReference type="eggNOG" id="ENOG5033QZZ">
    <property type="taxonomic scope" value="Bacteria"/>
</dbReference>
<dbReference type="AlphaFoldDB" id="W0F6Q7"/>
<feature type="region of interest" description="Disordered" evidence="1">
    <location>
        <begin position="60"/>
        <end position="87"/>
    </location>
</feature>
<dbReference type="Proteomes" id="UP000003586">
    <property type="component" value="Chromosome"/>
</dbReference>
<evidence type="ECO:0000313" key="2">
    <source>
        <dbReference type="EMBL" id="AHF17061.1"/>
    </source>
</evidence>
<dbReference type="RefSeq" id="WP_025298591.1">
    <property type="nucleotide sequence ID" value="NZ_CP007035.1"/>
</dbReference>
<evidence type="ECO:0000313" key="3">
    <source>
        <dbReference type="Proteomes" id="UP000003586"/>
    </source>
</evidence>
<dbReference type="InterPro" id="IPR012334">
    <property type="entry name" value="Pectin_lyas_fold"/>
</dbReference>
<dbReference type="KEGG" id="nso:NIASO_01070"/>
<organism evidence="2 3">
    <name type="scientific">Niabella soli DSM 19437</name>
    <dbReference type="NCBI Taxonomy" id="929713"/>
    <lineage>
        <taxon>Bacteria</taxon>
        <taxon>Pseudomonadati</taxon>
        <taxon>Bacteroidota</taxon>
        <taxon>Chitinophagia</taxon>
        <taxon>Chitinophagales</taxon>
        <taxon>Chitinophagaceae</taxon>
        <taxon>Niabella</taxon>
    </lineage>
</organism>
<gene>
    <name evidence="2" type="ORF">NIASO_01070</name>
</gene>
<dbReference type="OrthoDB" id="733944at2"/>
<evidence type="ECO:0000256" key="1">
    <source>
        <dbReference type="SAM" id="MobiDB-lite"/>
    </source>
</evidence>
<protein>
    <recommendedName>
        <fullName evidence="4">Right handed beta helix domain-containing protein</fullName>
    </recommendedName>
</protein>
<dbReference type="InterPro" id="IPR011050">
    <property type="entry name" value="Pectin_lyase_fold/virulence"/>
</dbReference>